<feature type="domain" description="Peptidase S9 prolyl oligopeptidase catalytic" evidence="2">
    <location>
        <begin position="564"/>
        <end position="757"/>
    </location>
</feature>
<dbReference type="AlphaFoldDB" id="A0A6M4A8C0"/>
<organism evidence="4 5">
    <name type="scientific">Undibacterium piscinae</name>
    <dbReference type="NCBI Taxonomy" id="2495591"/>
    <lineage>
        <taxon>Bacteria</taxon>
        <taxon>Pseudomonadati</taxon>
        <taxon>Pseudomonadota</taxon>
        <taxon>Betaproteobacteria</taxon>
        <taxon>Burkholderiales</taxon>
        <taxon>Oxalobacteraceae</taxon>
        <taxon>Undibacterium</taxon>
    </lineage>
</organism>
<keyword evidence="1" id="KW-0732">Signal</keyword>
<dbReference type="GO" id="GO:0008239">
    <property type="term" value="F:dipeptidyl-peptidase activity"/>
    <property type="evidence" value="ECO:0007669"/>
    <property type="project" value="TreeGrafter"/>
</dbReference>
<dbReference type="Gene3D" id="2.140.10.30">
    <property type="entry name" value="Dipeptidylpeptidase IV, N-terminal domain"/>
    <property type="match status" value="1"/>
</dbReference>
<dbReference type="SUPFAM" id="SSF53474">
    <property type="entry name" value="alpha/beta-Hydrolases"/>
    <property type="match status" value="1"/>
</dbReference>
<dbReference type="InterPro" id="IPR050278">
    <property type="entry name" value="Serine_Prot_S9B/DPPIV"/>
</dbReference>
<proteinExistence type="predicted"/>
<sequence length="757" mass="85085">MPSRHAFPPITNSPLSACLRPLLLCAALVALAPASAAASTATTAAGQAGSNGMLSLEMLYHPTSKLKFDATPLTRLSWDKQDRLIESQVKDGAVQLFVVNTQTWEKQALSADGNLLALLKTAGIEEQEAVKIAGQLALQVSPEISAYIFSYKNDLWLLDLQHKLARALTNTPDIAEDEALLSPDFKSVAYLKGNDLYLTDLASARETRLTTGGSDTVFNGRLDWVYQEEVYGRGSFRAFYWSPDSRQIAFLSLDESQVPVYTLSGDHAQPIKSNLTRYPKAGDPNPLARLGVVDLQAKVRWTADPYPGKESLIVQVGWSPDGKLLAAWQDRVQTWLDLRMYDKNDQSQLVLRETSPAWTERLPLPHFLKDGSFIWESDRTGHRHLYRYEAHQQNYRLTGAITRGDWDVRQVHGIDETKRQVLFSANERNPIGNDLYTASLDSAKLQRLTTASGTHKVRWNSTYTHYLDSWSSLTQTPKQGLFSASGELLKLSDDSGVPETMQGLKLASVSQQQIKARDGFMLESLLFLPPDFDPKKKYPVYQHLYAGPMAPQVIDRWNSNLWHHFLAQQGYIVWVLDNRSASNKGVASAWPIHKKLGQLELQDQLDGLEWLRQQAWADMDRIALNGWSYGGYFTSYAMTHSKAWKIGLVGAPVTDFRLYDSIYTERYMGLPKDNAKGYDQGSVLKAAKDLSGKILIMHGTMDDNVHPQNSIMLIDELIKAGKDYSLQLYPGNDHGVRGDWQTWSLQKAKWEFLKNNL</sequence>
<evidence type="ECO:0000256" key="1">
    <source>
        <dbReference type="SAM" id="SignalP"/>
    </source>
</evidence>
<dbReference type="KEGG" id="upi:EJG51_016645"/>
<dbReference type="Pfam" id="PF00326">
    <property type="entry name" value="Peptidase_S9"/>
    <property type="match status" value="1"/>
</dbReference>
<dbReference type="InterPro" id="IPR001375">
    <property type="entry name" value="Peptidase_S9_cat"/>
</dbReference>
<dbReference type="Pfam" id="PF00930">
    <property type="entry name" value="DPPIV_N"/>
    <property type="match status" value="1"/>
</dbReference>
<protein>
    <submittedName>
        <fullName evidence="4">Prolyl oligopeptidase family serine peptidase</fullName>
    </submittedName>
</protein>
<dbReference type="GO" id="GO:0006508">
    <property type="term" value="P:proteolysis"/>
    <property type="evidence" value="ECO:0007669"/>
    <property type="project" value="InterPro"/>
</dbReference>
<evidence type="ECO:0000313" key="5">
    <source>
        <dbReference type="Proteomes" id="UP000274350"/>
    </source>
</evidence>
<reference evidence="4 5" key="1">
    <citation type="journal article" date="2019" name="Int. J. Syst. Evol. Microbiol.">
        <title>Undibacterium piscinae sp. nov., isolated from Korean shiner intestine.</title>
        <authorList>
            <person name="Lee S.Y."/>
            <person name="Kang W."/>
            <person name="Kim P.S."/>
            <person name="Kim H.S."/>
            <person name="Sung H."/>
            <person name="Shin N.R."/>
            <person name="Whon T.W."/>
            <person name="Yun J.H."/>
            <person name="Lee J.Y."/>
            <person name="Lee J.Y."/>
            <person name="Jung M.J."/>
            <person name="Jeong Y.S."/>
            <person name="Tak E.J."/>
            <person name="Han J.E."/>
            <person name="Hyun D.W."/>
            <person name="Kang M.S."/>
            <person name="Lee K.E."/>
            <person name="Lee B.H."/>
            <person name="Bae J.W."/>
        </authorList>
    </citation>
    <scope>NUCLEOTIDE SEQUENCE [LARGE SCALE GENOMIC DNA]</scope>
    <source>
        <strain evidence="4 5">S11R28</strain>
    </source>
</reference>
<dbReference type="Gene3D" id="3.40.50.1820">
    <property type="entry name" value="alpha/beta hydrolase"/>
    <property type="match status" value="1"/>
</dbReference>
<name>A0A6M4A8C0_9BURK</name>
<dbReference type="PANTHER" id="PTHR11731:SF193">
    <property type="entry name" value="DIPEPTIDYL PEPTIDASE 9"/>
    <property type="match status" value="1"/>
</dbReference>
<evidence type="ECO:0000259" key="3">
    <source>
        <dbReference type="Pfam" id="PF00930"/>
    </source>
</evidence>
<dbReference type="PANTHER" id="PTHR11731">
    <property type="entry name" value="PROTEASE FAMILY S9B,C DIPEPTIDYL-PEPTIDASE IV-RELATED"/>
    <property type="match status" value="1"/>
</dbReference>
<dbReference type="InterPro" id="IPR002469">
    <property type="entry name" value="Peptidase_S9B_N"/>
</dbReference>
<dbReference type="Proteomes" id="UP000274350">
    <property type="component" value="Chromosome"/>
</dbReference>
<feature type="domain" description="Dipeptidylpeptidase IV N-terminal" evidence="3">
    <location>
        <begin position="146"/>
        <end position="475"/>
    </location>
</feature>
<gene>
    <name evidence="4" type="ORF">EJG51_016645</name>
</gene>
<keyword evidence="5" id="KW-1185">Reference proteome</keyword>
<feature type="chain" id="PRO_5027048244" evidence="1">
    <location>
        <begin position="37"/>
        <end position="757"/>
    </location>
</feature>
<dbReference type="InterPro" id="IPR029058">
    <property type="entry name" value="AB_hydrolase_fold"/>
</dbReference>
<dbReference type="GO" id="GO:0008236">
    <property type="term" value="F:serine-type peptidase activity"/>
    <property type="evidence" value="ECO:0007669"/>
    <property type="project" value="InterPro"/>
</dbReference>
<dbReference type="OrthoDB" id="9812921at2"/>
<dbReference type="SUPFAM" id="SSF82171">
    <property type="entry name" value="DPP6 N-terminal domain-like"/>
    <property type="match status" value="1"/>
</dbReference>
<dbReference type="EMBL" id="CP051152">
    <property type="protein sequence ID" value="QJQ07178.1"/>
    <property type="molecule type" value="Genomic_DNA"/>
</dbReference>
<feature type="signal peptide" evidence="1">
    <location>
        <begin position="1"/>
        <end position="36"/>
    </location>
</feature>
<evidence type="ECO:0000313" key="4">
    <source>
        <dbReference type="EMBL" id="QJQ07178.1"/>
    </source>
</evidence>
<evidence type="ECO:0000259" key="2">
    <source>
        <dbReference type="Pfam" id="PF00326"/>
    </source>
</evidence>
<accession>A0A6M4A8C0</accession>